<evidence type="ECO:0000313" key="1">
    <source>
        <dbReference type="EMBL" id="KPI90730.1"/>
    </source>
</evidence>
<dbReference type="OMA" id="CISMAPR"/>
<sequence length="320" mass="33565">MPVKAGDVVKVSFTNKGDCAPSAVIGVVEAVDATQELATVFVGNKRSWSVPTSSITPIGLPASCSWTAEDTQKVQSTAAAFLTTAAGQQPLPFSFSSSPRHYEAQEAAAAVLSKSDGAVGHACVSMHTASSSSVRNLDSYDFEPTASYTNVLYEINARLTGLCTWSSPPLTALFLTVLYLWLAVEGSGLPFLRSDAPLLSAISVVQRCVLAAVRTLLAVVLCTCISMAPRQVPTSTFWLMFPLVVASLSGLIPDRWWHTLAVGCFPIGLTSRASASGGAAPLLLWVGKTALDGGRCVLRAFSTAISSGEALFAVSEDRAK</sequence>
<proteinExistence type="predicted"/>
<dbReference type="OrthoDB" id="10437907at2759"/>
<protein>
    <submittedName>
        <fullName evidence="1">Uncharacterized protein</fullName>
    </submittedName>
</protein>
<comment type="caution">
    <text evidence="1">The sequence shown here is derived from an EMBL/GenBank/DDBJ whole genome shotgun (WGS) entry which is preliminary data.</text>
</comment>
<dbReference type="VEuPathDB" id="TriTrypDB:Lsey_0002_0540"/>
<evidence type="ECO:0000313" key="2">
    <source>
        <dbReference type="Proteomes" id="UP000038009"/>
    </source>
</evidence>
<accession>A0A0N1ICF8</accession>
<reference evidence="1 2" key="1">
    <citation type="journal article" date="2015" name="PLoS Pathog.">
        <title>Leptomonas seymouri: Adaptations to the Dixenous Life Cycle Analyzed by Genome Sequencing, Transcriptome Profiling and Co-infection with Leishmania donovani.</title>
        <authorList>
            <person name="Kraeva N."/>
            <person name="Butenko A."/>
            <person name="Hlavacova J."/>
            <person name="Kostygov A."/>
            <person name="Myskova J."/>
            <person name="Grybchuk D."/>
            <person name="Lestinova T."/>
            <person name="Votypka J."/>
            <person name="Volf P."/>
            <person name="Opperdoes F."/>
            <person name="Flegontov P."/>
            <person name="Lukes J."/>
            <person name="Yurchenko V."/>
        </authorList>
    </citation>
    <scope>NUCLEOTIDE SEQUENCE [LARGE SCALE GENOMIC DNA]</scope>
    <source>
        <strain evidence="1 2">ATCC 30220</strain>
    </source>
</reference>
<name>A0A0N1ICF8_LEPSE</name>
<dbReference type="AlphaFoldDB" id="A0A0N1ICF8"/>
<dbReference type="EMBL" id="LJSK01000002">
    <property type="protein sequence ID" value="KPI90730.1"/>
    <property type="molecule type" value="Genomic_DNA"/>
</dbReference>
<dbReference type="Proteomes" id="UP000038009">
    <property type="component" value="Unassembled WGS sequence"/>
</dbReference>
<gene>
    <name evidence="1" type="ORF">ABL78_0166</name>
</gene>
<keyword evidence="2" id="KW-1185">Reference proteome</keyword>
<organism evidence="1 2">
    <name type="scientific">Leptomonas seymouri</name>
    <dbReference type="NCBI Taxonomy" id="5684"/>
    <lineage>
        <taxon>Eukaryota</taxon>
        <taxon>Discoba</taxon>
        <taxon>Euglenozoa</taxon>
        <taxon>Kinetoplastea</taxon>
        <taxon>Metakinetoplastina</taxon>
        <taxon>Trypanosomatida</taxon>
        <taxon>Trypanosomatidae</taxon>
        <taxon>Leishmaniinae</taxon>
        <taxon>Leptomonas</taxon>
    </lineage>
</organism>